<feature type="transmembrane region" description="Helical" evidence="10">
    <location>
        <begin position="137"/>
        <end position="160"/>
    </location>
</feature>
<feature type="transmembrane region" description="Helical" evidence="10">
    <location>
        <begin position="225"/>
        <end position="242"/>
    </location>
</feature>
<accession>A0ABS4ZK36</accession>
<keyword evidence="5 10" id="KW-0808">Transferase</keyword>
<dbReference type="PANTHER" id="PTHR10050:SF46">
    <property type="entry name" value="PROTEIN O-MANNOSYL-TRANSFERASE 2"/>
    <property type="match status" value="1"/>
</dbReference>
<dbReference type="InterPro" id="IPR027005">
    <property type="entry name" value="PMT-like"/>
</dbReference>
<feature type="transmembrane region" description="Helical" evidence="10">
    <location>
        <begin position="392"/>
        <end position="410"/>
    </location>
</feature>
<comment type="pathway">
    <text evidence="2 10">Protein modification; protein glycosylation.</text>
</comment>
<feature type="transmembrane region" description="Helical" evidence="10">
    <location>
        <begin position="363"/>
        <end position="380"/>
    </location>
</feature>
<evidence type="ECO:0000256" key="6">
    <source>
        <dbReference type="ARBA" id="ARBA00022692"/>
    </source>
</evidence>
<dbReference type="Pfam" id="PF16192">
    <property type="entry name" value="PMT_4TMC"/>
    <property type="match status" value="1"/>
</dbReference>
<feature type="transmembrane region" description="Helical" evidence="10">
    <location>
        <begin position="468"/>
        <end position="490"/>
    </location>
</feature>
<dbReference type="InterPro" id="IPR003342">
    <property type="entry name" value="ArnT-like_N"/>
</dbReference>
<evidence type="ECO:0000256" key="9">
    <source>
        <dbReference type="ARBA" id="ARBA00093617"/>
    </source>
</evidence>
<feature type="transmembrane region" description="Helical" evidence="10">
    <location>
        <begin position="202"/>
        <end position="219"/>
    </location>
</feature>
<feature type="domain" description="Protein O-mannosyl-transferase C-terminal four TM" evidence="12">
    <location>
        <begin position="302"/>
        <end position="510"/>
    </location>
</feature>
<dbReference type="Proteomes" id="UP001519362">
    <property type="component" value="Unassembled WGS sequence"/>
</dbReference>
<evidence type="ECO:0000256" key="5">
    <source>
        <dbReference type="ARBA" id="ARBA00022679"/>
    </source>
</evidence>
<comment type="subcellular location">
    <subcellularLocation>
        <location evidence="10">Cell membrane</location>
    </subcellularLocation>
    <subcellularLocation>
        <location evidence="1">Endomembrane system</location>
        <topology evidence="1">Multi-pass membrane protein</topology>
    </subcellularLocation>
</comment>
<dbReference type="PANTHER" id="PTHR10050">
    <property type="entry name" value="DOLICHYL-PHOSPHATE-MANNOSE--PROTEIN MANNOSYLTRANSFERASE"/>
    <property type="match status" value="1"/>
</dbReference>
<proteinExistence type="inferred from homology"/>
<evidence type="ECO:0000313" key="13">
    <source>
        <dbReference type="EMBL" id="MBP2437653.1"/>
    </source>
</evidence>
<evidence type="ECO:0000256" key="10">
    <source>
        <dbReference type="RuleBase" id="RU367007"/>
    </source>
</evidence>
<name>A0ABS4ZK36_9MICO</name>
<reference evidence="13 14" key="1">
    <citation type="submission" date="2021-03" db="EMBL/GenBank/DDBJ databases">
        <title>Sequencing the genomes of 1000 actinobacteria strains.</title>
        <authorList>
            <person name="Klenk H.-P."/>
        </authorList>
    </citation>
    <scope>NUCLEOTIDE SEQUENCE [LARGE SCALE GENOMIC DNA]</scope>
    <source>
        <strain evidence="13 14">DSM 24221</strain>
    </source>
</reference>
<keyword evidence="14" id="KW-1185">Reference proteome</keyword>
<sequence>MRERSTLKGAERIARWAVPLSVTAVAAAVRIAGVGGPQELIFDETYYVKDAWTLLNLGYEGSWPDDPNPAFTAGQVDGYSDEGAFVAHPPFGKWIIALGMMIFGAESAFGWRFATAVVGTAMVPLLYAFARRITRSVWFAGAAAVLLALDPLAIAMSRVALLDTPLAFLVLLALWFALLDRPGTVAAIRAGVADNRIAGPTLWRRPWLLAAGITLGLATGVKWSGLYALAALGIAVVLADMFDRKRAGVERWLEAAIGRQAPASFVLLVPTALLSYLVTWTGWLMTTGGYDRSSSANPIVALWNYHRGVLAFHEGVTTPHTYASPAWEWILMLNPTLMYRQTAETCALGDDCVGLMAALPNPILWWAGMLSILWILVRFVRALILRTPLVAADGWVLVGVAGTFAPWLLFPERTMFSFYAITLLPFVILAVVFQLQRMVAPRELVLLNEPTRAEVLAERERAAQEQRAWLITSGVFVGLLIAVAVFYLPFGTGMLEPQGLYRAHLWLPGWFL</sequence>
<keyword evidence="10" id="KW-1003">Cell membrane</keyword>
<keyword evidence="4 10" id="KW-0328">Glycosyltransferase</keyword>
<gene>
    <name evidence="13" type="ORF">JOF34_002239</name>
</gene>
<keyword evidence="8 10" id="KW-0472">Membrane</keyword>
<comment type="function">
    <text evidence="10">Protein O-mannosyltransferase that catalyzes the transfer of a single mannose residue from a polyprenol phospho-mannosyl lipidic donor to the hydroxyl group of selected serine and threonine residues in acceptor proteins.</text>
</comment>
<evidence type="ECO:0000259" key="12">
    <source>
        <dbReference type="Pfam" id="PF16192"/>
    </source>
</evidence>
<feature type="transmembrane region" description="Helical" evidence="10">
    <location>
        <begin position="166"/>
        <end position="190"/>
    </location>
</feature>
<evidence type="ECO:0000256" key="3">
    <source>
        <dbReference type="ARBA" id="ARBA00007222"/>
    </source>
</evidence>
<evidence type="ECO:0000256" key="1">
    <source>
        <dbReference type="ARBA" id="ARBA00004127"/>
    </source>
</evidence>
<feature type="transmembrane region" description="Helical" evidence="10">
    <location>
        <begin position="416"/>
        <end position="435"/>
    </location>
</feature>
<evidence type="ECO:0000313" key="14">
    <source>
        <dbReference type="Proteomes" id="UP001519362"/>
    </source>
</evidence>
<evidence type="ECO:0000256" key="7">
    <source>
        <dbReference type="ARBA" id="ARBA00022989"/>
    </source>
</evidence>
<dbReference type="Pfam" id="PF02366">
    <property type="entry name" value="PMT"/>
    <property type="match status" value="1"/>
</dbReference>
<dbReference type="EMBL" id="JAGIOL010000001">
    <property type="protein sequence ID" value="MBP2437653.1"/>
    <property type="molecule type" value="Genomic_DNA"/>
</dbReference>
<feature type="transmembrane region" description="Helical" evidence="10">
    <location>
        <begin position="12"/>
        <end position="33"/>
    </location>
</feature>
<dbReference type="InterPro" id="IPR032421">
    <property type="entry name" value="PMT_4TMC"/>
</dbReference>
<evidence type="ECO:0000256" key="2">
    <source>
        <dbReference type="ARBA" id="ARBA00004922"/>
    </source>
</evidence>
<comment type="caution">
    <text evidence="13">The sequence shown here is derived from an EMBL/GenBank/DDBJ whole genome shotgun (WGS) entry which is preliminary data.</text>
</comment>
<feature type="transmembrane region" description="Helical" evidence="10">
    <location>
        <begin position="109"/>
        <end position="130"/>
    </location>
</feature>
<evidence type="ECO:0000256" key="4">
    <source>
        <dbReference type="ARBA" id="ARBA00022676"/>
    </source>
</evidence>
<feature type="domain" description="ArnT-like N-terminal" evidence="11">
    <location>
        <begin position="21"/>
        <end position="238"/>
    </location>
</feature>
<dbReference type="GO" id="GO:0016740">
    <property type="term" value="F:transferase activity"/>
    <property type="evidence" value="ECO:0007669"/>
    <property type="project" value="UniProtKB-KW"/>
</dbReference>
<feature type="transmembrane region" description="Helical" evidence="10">
    <location>
        <begin position="263"/>
        <end position="285"/>
    </location>
</feature>
<dbReference type="RefSeq" id="WP_165133444.1">
    <property type="nucleotide sequence ID" value="NZ_CP049253.1"/>
</dbReference>
<organism evidence="13 14">
    <name type="scientific">Microbacterium amylolyticum</name>
    <dbReference type="NCBI Taxonomy" id="936337"/>
    <lineage>
        <taxon>Bacteria</taxon>
        <taxon>Bacillati</taxon>
        <taxon>Actinomycetota</taxon>
        <taxon>Actinomycetes</taxon>
        <taxon>Micrococcales</taxon>
        <taxon>Microbacteriaceae</taxon>
        <taxon>Microbacterium</taxon>
    </lineage>
</organism>
<comment type="similarity">
    <text evidence="3 10">Belongs to the glycosyltransferase 39 family.</text>
</comment>
<keyword evidence="7 10" id="KW-1133">Transmembrane helix</keyword>
<dbReference type="EC" id="2.4.1.-" evidence="10"/>
<evidence type="ECO:0000256" key="8">
    <source>
        <dbReference type="ARBA" id="ARBA00023136"/>
    </source>
</evidence>
<protein>
    <recommendedName>
        <fullName evidence="9 10">Polyprenol-phosphate-mannose--protein mannosyltransferase</fullName>
        <ecNumber evidence="10">2.4.1.-</ecNumber>
    </recommendedName>
</protein>
<keyword evidence="6 10" id="KW-0812">Transmembrane</keyword>
<evidence type="ECO:0000259" key="11">
    <source>
        <dbReference type="Pfam" id="PF02366"/>
    </source>
</evidence>